<sequence length="190" mass="21841">MKIRENKKELIREAAIKVISKFGFYNTTTASIAEEAGVAVGTIYNYFTNKEEILEYIFAVEFEKRMSYLKEIAQEDRSIYEKIELFLEKHFMEVKENPSLGKILVREKDFSRKKGNIAINEYLNKLPLLIEEILNKSIEKKAIEPCNTYLISTALFGAIQGIVERAVGEEDFNLFDQAAAELVKILKEGI</sequence>
<dbReference type="PROSITE" id="PS01081">
    <property type="entry name" value="HTH_TETR_1"/>
    <property type="match status" value="1"/>
</dbReference>
<dbReference type="Gene3D" id="1.10.357.10">
    <property type="entry name" value="Tetracycline Repressor, domain 2"/>
    <property type="match status" value="1"/>
</dbReference>
<accession>B8CWD2</accession>
<dbReference type="GO" id="GO:0003677">
    <property type="term" value="F:DNA binding"/>
    <property type="evidence" value="ECO:0007669"/>
    <property type="project" value="UniProtKB-UniRule"/>
</dbReference>
<dbReference type="HOGENOM" id="CLU_069356_12_2_9"/>
<keyword evidence="5" id="KW-1185">Reference proteome</keyword>
<proteinExistence type="predicted"/>
<dbReference type="InterPro" id="IPR009057">
    <property type="entry name" value="Homeodomain-like_sf"/>
</dbReference>
<evidence type="ECO:0000256" key="2">
    <source>
        <dbReference type="PROSITE-ProRule" id="PRU00335"/>
    </source>
</evidence>
<gene>
    <name evidence="4" type="ordered locus">Hore_08440</name>
</gene>
<dbReference type="InterPro" id="IPR023772">
    <property type="entry name" value="DNA-bd_HTH_TetR-type_CS"/>
</dbReference>
<dbReference type="Gene3D" id="1.10.10.60">
    <property type="entry name" value="Homeodomain-like"/>
    <property type="match status" value="1"/>
</dbReference>
<dbReference type="InterPro" id="IPR001647">
    <property type="entry name" value="HTH_TetR"/>
</dbReference>
<feature type="DNA-binding region" description="H-T-H motif" evidence="2">
    <location>
        <begin position="28"/>
        <end position="47"/>
    </location>
</feature>
<dbReference type="SUPFAM" id="SSF48498">
    <property type="entry name" value="Tetracyclin repressor-like, C-terminal domain"/>
    <property type="match status" value="1"/>
</dbReference>
<protein>
    <submittedName>
        <fullName evidence="4">Transcriptional regulator, TetR family</fullName>
    </submittedName>
</protein>
<dbReference type="InterPro" id="IPR050624">
    <property type="entry name" value="HTH-type_Tx_Regulator"/>
</dbReference>
<dbReference type="InterPro" id="IPR013570">
    <property type="entry name" value="Tscrpt_reg_YsiA_C"/>
</dbReference>
<keyword evidence="1 2" id="KW-0238">DNA-binding</keyword>
<dbReference type="AlphaFoldDB" id="B8CWD2"/>
<dbReference type="PANTHER" id="PTHR43479:SF11">
    <property type="entry name" value="ACREF_ENVCD OPERON REPRESSOR-RELATED"/>
    <property type="match status" value="1"/>
</dbReference>
<evidence type="ECO:0000313" key="4">
    <source>
        <dbReference type="EMBL" id="ACL69601.1"/>
    </source>
</evidence>
<dbReference type="STRING" id="373903.Hore_08440"/>
<dbReference type="Pfam" id="PF00440">
    <property type="entry name" value="TetR_N"/>
    <property type="match status" value="1"/>
</dbReference>
<dbReference type="SUPFAM" id="SSF46689">
    <property type="entry name" value="Homeodomain-like"/>
    <property type="match status" value="1"/>
</dbReference>
<dbReference type="Proteomes" id="UP000000719">
    <property type="component" value="Chromosome"/>
</dbReference>
<dbReference type="Pfam" id="PF08359">
    <property type="entry name" value="TetR_C_4"/>
    <property type="match status" value="1"/>
</dbReference>
<dbReference type="EMBL" id="CP001098">
    <property type="protein sequence ID" value="ACL69601.1"/>
    <property type="molecule type" value="Genomic_DNA"/>
</dbReference>
<dbReference type="PANTHER" id="PTHR43479">
    <property type="entry name" value="ACREF/ENVCD OPERON REPRESSOR-RELATED"/>
    <property type="match status" value="1"/>
</dbReference>
<dbReference type="eggNOG" id="COG1309">
    <property type="taxonomic scope" value="Bacteria"/>
</dbReference>
<evidence type="ECO:0000259" key="3">
    <source>
        <dbReference type="PROSITE" id="PS50977"/>
    </source>
</evidence>
<dbReference type="PRINTS" id="PR00455">
    <property type="entry name" value="HTHTETR"/>
</dbReference>
<organism evidence="4 5">
    <name type="scientific">Halothermothrix orenii (strain H 168 / OCM 544 / DSM 9562)</name>
    <dbReference type="NCBI Taxonomy" id="373903"/>
    <lineage>
        <taxon>Bacteria</taxon>
        <taxon>Bacillati</taxon>
        <taxon>Bacillota</taxon>
        <taxon>Clostridia</taxon>
        <taxon>Halanaerobiales</taxon>
        <taxon>Halothermotrichaceae</taxon>
        <taxon>Halothermothrix</taxon>
    </lineage>
</organism>
<feature type="domain" description="HTH tetR-type" evidence="3">
    <location>
        <begin position="5"/>
        <end position="65"/>
    </location>
</feature>
<name>B8CWD2_HALOH</name>
<dbReference type="InterPro" id="IPR036271">
    <property type="entry name" value="Tet_transcr_reg_TetR-rel_C_sf"/>
</dbReference>
<evidence type="ECO:0000313" key="5">
    <source>
        <dbReference type="Proteomes" id="UP000000719"/>
    </source>
</evidence>
<evidence type="ECO:0000256" key="1">
    <source>
        <dbReference type="ARBA" id="ARBA00023125"/>
    </source>
</evidence>
<dbReference type="RefSeq" id="WP_012635788.1">
    <property type="nucleotide sequence ID" value="NC_011899.1"/>
</dbReference>
<dbReference type="OrthoDB" id="9812993at2"/>
<dbReference type="PROSITE" id="PS50977">
    <property type="entry name" value="HTH_TETR_2"/>
    <property type="match status" value="1"/>
</dbReference>
<reference evidence="4 5" key="1">
    <citation type="journal article" date="2009" name="PLoS ONE">
        <title>Genome analysis of the anaerobic thermohalophilic bacterium Halothermothrix orenii.</title>
        <authorList>
            <person name="Mavromatis K."/>
            <person name="Ivanova N."/>
            <person name="Anderson I."/>
            <person name="Lykidis A."/>
            <person name="Hooper S.D."/>
            <person name="Sun H."/>
            <person name="Kunin V."/>
            <person name="Lapidus A."/>
            <person name="Hugenholtz P."/>
            <person name="Patel B."/>
            <person name="Kyrpides N.C."/>
        </authorList>
    </citation>
    <scope>NUCLEOTIDE SEQUENCE [LARGE SCALE GENOMIC DNA]</scope>
    <source>
        <strain evidence="5">H 168 / OCM 544 / DSM 9562</strain>
    </source>
</reference>
<dbReference type="KEGG" id="hor:Hore_08440"/>